<evidence type="ECO:0000259" key="7">
    <source>
        <dbReference type="Pfam" id="PF00999"/>
    </source>
</evidence>
<keyword evidence="9" id="KW-1185">Reference proteome</keyword>
<feature type="compositionally biased region" description="Basic and acidic residues" evidence="5">
    <location>
        <begin position="51"/>
        <end position="63"/>
    </location>
</feature>
<dbReference type="Gene3D" id="1.20.1530.20">
    <property type="match status" value="1"/>
</dbReference>
<feature type="transmembrane region" description="Helical" evidence="6">
    <location>
        <begin position="154"/>
        <end position="172"/>
    </location>
</feature>
<dbReference type="AlphaFoldDB" id="A0AAW1Q2E8"/>
<feature type="transmembrane region" description="Helical" evidence="6">
    <location>
        <begin position="360"/>
        <end position="384"/>
    </location>
</feature>
<feature type="compositionally biased region" description="Low complexity" evidence="5">
    <location>
        <begin position="1"/>
        <end position="14"/>
    </location>
</feature>
<feature type="region of interest" description="Disordered" evidence="5">
    <location>
        <begin position="81"/>
        <end position="116"/>
    </location>
</feature>
<dbReference type="EMBL" id="JALJOQ010000001">
    <property type="protein sequence ID" value="KAK9814951.1"/>
    <property type="molecule type" value="Genomic_DNA"/>
</dbReference>
<evidence type="ECO:0000256" key="1">
    <source>
        <dbReference type="ARBA" id="ARBA00004141"/>
    </source>
</evidence>
<dbReference type="Pfam" id="PF00999">
    <property type="entry name" value="Na_H_Exchanger"/>
    <property type="match status" value="1"/>
</dbReference>
<sequence>MSDSSASTPSTPDTPDTRPRSRLGVEMNGQSDRLPAAQRSPFSRAPSRLGPHSEDKAHDKSNKLQDTITAKALLGMPSVRFSPSLPISTEHDTEHGAEPSTAAHHDRAGPRLEPQRTLSARKQRLFAVARASKRSMTESVLGAISRKYATLADVASYVGLGLVLYAALYLLLGGPMLPFAQGWSLFLLWVCAHVGGFLAIQVGLPPLLGMLVAGIILKNIPQDPVRGLPASWSTKIRTGGLAVILMRAGLKIDKSAFRRAGSVVVRLALVPMLSEAVVDSWCYYWLFDMPIALAFAGGFILSAISPTVLVTGMLELQRRHYGEKKIIPSIQMASAGLDSIGAIVGFAVASGVAIPQGNKVYSILSGPLQVVYGSIAALGGALLCSSTRIWNNGLKRVIAVLFTGLAFMWLGLHFRYLGASSVSCLLLTILTSLAWEKGFPACLSRGNSAKYAKACDSKMAIIWLILVQPLLFGAIGVEIDFRVIAGALITKTVIMLALGMLATRFTAALLVLSWGGLYTYKERLFMALAWIPKATIQGALGSLPLLLITSSPEIKARPNYAAYESWGNDILHSTAFSIIIAAPVGLLCIALLGPVLLSKDVGKTPRRARHDHHDDQLHDDHQEPALPQHSPRDSHSRHSVAIPAGHAVAEEEGQARGQHAVDIPDGKPPGTTL</sequence>
<dbReference type="GO" id="GO:0016020">
    <property type="term" value="C:membrane"/>
    <property type="evidence" value="ECO:0007669"/>
    <property type="project" value="UniProtKB-SubCell"/>
</dbReference>
<dbReference type="InterPro" id="IPR038770">
    <property type="entry name" value="Na+/solute_symporter_sf"/>
</dbReference>
<evidence type="ECO:0000313" key="8">
    <source>
        <dbReference type="EMBL" id="KAK9814951.1"/>
    </source>
</evidence>
<dbReference type="PANTHER" id="PTHR31102:SF1">
    <property type="entry name" value="CATION_H+ EXCHANGER DOMAIN-CONTAINING PROTEIN"/>
    <property type="match status" value="1"/>
</dbReference>
<keyword evidence="2 6" id="KW-0812">Transmembrane</keyword>
<protein>
    <recommendedName>
        <fullName evidence="7">Cation/H+ exchanger transmembrane domain-containing protein</fullName>
    </recommendedName>
</protein>
<reference evidence="8 9" key="1">
    <citation type="journal article" date="2024" name="Nat. Commun.">
        <title>Phylogenomics reveals the evolutionary origins of lichenization in chlorophyte algae.</title>
        <authorList>
            <person name="Puginier C."/>
            <person name="Libourel C."/>
            <person name="Otte J."/>
            <person name="Skaloud P."/>
            <person name="Haon M."/>
            <person name="Grisel S."/>
            <person name="Petersen M."/>
            <person name="Berrin J.G."/>
            <person name="Delaux P.M."/>
            <person name="Dal Grande F."/>
            <person name="Keller J."/>
        </authorList>
    </citation>
    <scope>NUCLEOTIDE SEQUENCE [LARGE SCALE GENOMIC DNA]</scope>
    <source>
        <strain evidence="8 9">SAG 2036</strain>
    </source>
</reference>
<feature type="compositionally biased region" description="Basic and acidic residues" evidence="5">
    <location>
        <begin position="611"/>
        <end position="623"/>
    </location>
</feature>
<feature type="region of interest" description="Disordered" evidence="5">
    <location>
        <begin position="1"/>
        <end position="63"/>
    </location>
</feature>
<feature type="region of interest" description="Disordered" evidence="5">
    <location>
        <begin position="603"/>
        <end position="673"/>
    </location>
</feature>
<feature type="transmembrane region" description="Helical" evidence="6">
    <location>
        <begin position="570"/>
        <end position="597"/>
    </location>
</feature>
<feature type="compositionally biased region" description="Basic and acidic residues" evidence="5">
    <location>
        <begin position="89"/>
        <end position="114"/>
    </location>
</feature>
<evidence type="ECO:0000256" key="4">
    <source>
        <dbReference type="ARBA" id="ARBA00023136"/>
    </source>
</evidence>
<feature type="transmembrane region" description="Helical" evidence="6">
    <location>
        <begin position="263"/>
        <end position="286"/>
    </location>
</feature>
<evidence type="ECO:0000313" key="9">
    <source>
        <dbReference type="Proteomes" id="UP001465755"/>
    </source>
</evidence>
<name>A0AAW1Q2E8_9CHLO</name>
<comment type="caution">
    <text evidence="8">The sequence shown here is derived from an EMBL/GenBank/DDBJ whole genome shotgun (WGS) entry which is preliminary data.</text>
</comment>
<accession>A0AAW1Q2E8</accession>
<organism evidence="8 9">
    <name type="scientific">Symbiochloris irregularis</name>
    <dbReference type="NCBI Taxonomy" id="706552"/>
    <lineage>
        <taxon>Eukaryota</taxon>
        <taxon>Viridiplantae</taxon>
        <taxon>Chlorophyta</taxon>
        <taxon>core chlorophytes</taxon>
        <taxon>Trebouxiophyceae</taxon>
        <taxon>Trebouxiales</taxon>
        <taxon>Trebouxiaceae</taxon>
        <taxon>Symbiochloris</taxon>
    </lineage>
</organism>
<evidence type="ECO:0000256" key="5">
    <source>
        <dbReference type="SAM" id="MobiDB-lite"/>
    </source>
</evidence>
<dbReference type="InterPro" id="IPR006153">
    <property type="entry name" value="Cation/H_exchanger_TM"/>
</dbReference>
<gene>
    <name evidence="8" type="ORF">WJX73_002939</name>
</gene>
<comment type="subcellular location">
    <subcellularLocation>
        <location evidence="1">Membrane</location>
        <topology evidence="1">Multi-pass membrane protein</topology>
    </subcellularLocation>
</comment>
<evidence type="ECO:0000256" key="6">
    <source>
        <dbReference type="SAM" id="Phobius"/>
    </source>
</evidence>
<evidence type="ECO:0000256" key="2">
    <source>
        <dbReference type="ARBA" id="ARBA00022692"/>
    </source>
</evidence>
<dbReference type="GO" id="GO:0015297">
    <property type="term" value="F:antiporter activity"/>
    <property type="evidence" value="ECO:0007669"/>
    <property type="project" value="InterPro"/>
</dbReference>
<feature type="transmembrane region" description="Helical" evidence="6">
    <location>
        <begin position="335"/>
        <end position="354"/>
    </location>
</feature>
<feature type="transmembrane region" description="Helical" evidence="6">
    <location>
        <begin position="483"/>
        <end position="512"/>
    </location>
</feature>
<feature type="transmembrane region" description="Helical" evidence="6">
    <location>
        <begin position="184"/>
        <end position="217"/>
    </location>
</feature>
<dbReference type="GO" id="GO:1902600">
    <property type="term" value="P:proton transmembrane transport"/>
    <property type="evidence" value="ECO:0007669"/>
    <property type="project" value="InterPro"/>
</dbReference>
<dbReference type="PANTHER" id="PTHR31102">
    <property type="match status" value="1"/>
</dbReference>
<feature type="transmembrane region" description="Helical" evidence="6">
    <location>
        <begin position="393"/>
        <end position="410"/>
    </location>
</feature>
<proteinExistence type="predicted"/>
<dbReference type="InterPro" id="IPR051843">
    <property type="entry name" value="CPA1_transporter"/>
</dbReference>
<dbReference type="Proteomes" id="UP001465755">
    <property type="component" value="Unassembled WGS sequence"/>
</dbReference>
<evidence type="ECO:0000256" key="3">
    <source>
        <dbReference type="ARBA" id="ARBA00022989"/>
    </source>
</evidence>
<keyword evidence="4 6" id="KW-0472">Membrane</keyword>
<feature type="transmembrane region" description="Helical" evidence="6">
    <location>
        <begin position="292"/>
        <end position="314"/>
    </location>
</feature>
<feature type="domain" description="Cation/H+ exchanger transmembrane" evidence="7">
    <location>
        <begin position="192"/>
        <end position="547"/>
    </location>
</feature>
<feature type="transmembrane region" description="Helical" evidence="6">
    <location>
        <begin position="460"/>
        <end position="477"/>
    </location>
</feature>
<keyword evidence="3 6" id="KW-1133">Transmembrane helix</keyword>